<evidence type="ECO:0000256" key="1">
    <source>
        <dbReference type="SAM" id="MobiDB-lite"/>
    </source>
</evidence>
<dbReference type="AlphaFoldDB" id="A0AAV6USB6"/>
<sequence>MKKYREDLEHREDVKEVGRDAEKNKEDGEQNRRGGGVKESPENQKRREGGMERSFSVASLPGLERRALFVFIGVLCESRN</sequence>
<feature type="compositionally biased region" description="Basic and acidic residues" evidence="1">
    <location>
        <begin position="1"/>
        <end position="32"/>
    </location>
</feature>
<comment type="caution">
    <text evidence="2">The sequence shown here is derived from an EMBL/GenBank/DDBJ whole genome shotgun (WGS) entry which is preliminary data.</text>
</comment>
<evidence type="ECO:0000313" key="3">
    <source>
        <dbReference type="Proteomes" id="UP000827092"/>
    </source>
</evidence>
<dbReference type="Proteomes" id="UP000827092">
    <property type="component" value="Unassembled WGS sequence"/>
</dbReference>
<organism evidence="2 3">
    <name type="scientific">Oedothorax gibbosus</name>
    <dbReference type="NCBI Taxonomy" id="931172"/>
    <lineage>
        <taxon>Eukaryota</taxon>
        <taxon>Metazoa</taxon>
        <taxon>Ecdysozoa</taxon>
        <taxon>Arthropoda</taxon>
        <taxon>Chelicerata</taxon>
        <taxon>Arachnida</taxon>
        <taxon>Araneae</taxon>
        <taxon>Araneomorphae</taxon>
        <taxon>Entelegynae</taxon>
        <taxon>Araneoidea</taxon>
        <taxon>Linyphiidae</taxon>
        <taxon>Erigoninae</taxon>
        <taxon>Oedothorax</taxon>
    </lineage>
</organism>
<gene>
    <name evidence="2" type="ORF">JTE90_021780</name>
</gene>
<feature type="region of interest" description="Disordered" evidence="1">
    <location>
        <begin position="1"/>
        <end position="57"/>
    </location>
</feature>
<name>A0AAV6USB6_9ARAC</name>
<dbReference type="EMBL" id="JAFNEN010000295">
    <property type="protein sequence ID" value="KAG8186628.1"/>
    <property type="molecule type" value="Genomic_DNA"/>
</dbReference>
<keyword evidence="3" id="KW-1185">Reference proteome</keyword>
<protein>
    <submittedName>
        <fullName evidence="2">Uncharacterized protein</fullName>
    </submittedName>
</protein>
<evidence type="ECO:0000313" key="2">
    <source>
        <dbReference type="EMBL" id="KAG8186628.1"/>
    </source>
</evidence>
<proteinExistence type="predicted"/>
<reference evidence="2 3" key="1">
    <citation type="journal article" date="2022" name="Nat. Ecol. Evol.">
        <title>A masculinizing supergene underlies an exaggerated male reproductive morph in a spider.</title>
        <authorList>
            <person name="Hendrickx F."/>
            <person name="De Corte Z."/>
            <person name="Sonet G."/>
            <person name="Van Belleghem S.M."/>
            <person name="Kostlbacher S."/>
            <person name="Vangestel C."/>
        </authorList>
    </citation>
    <scope>NUCLEOTIDE SEQUENCE [LARGE SCALE GENOMIC DNA]</scope>
    <source>
        <strain evidence="2">W744_W776</strain>
    </source>
</reference>
<feature type="compositionally biased region" description="Basic and acidic residues" evidence="1">
    <location>
        <begin position="39"/>
        <end position="51"/>
    </location>
</feature>
<accession>A0AAV6USB6</accession>